<feature type="compositionally biased region" description="Gly residues" evidence="1">
    <location>
        <begin position="1111"/>
        <end position="1123"/>
    </location>
</feature>
<feature type="compositionally biased region" description="Low complexity" evidence="1">
    <location>
        <begin position="1014"/>
        <end position="1030"/>
    </location>
</feature>
<evidence type="ECO:0000313" key="2">
    <source>
        <dbReference type="EMBL" id="ORY66377.1"/>
    </source>
</evidence>
<keyword evidence="3" id="KW-1185">Reference proteome</keyword>
<gene>
    <name evidence="2" type="ORF">BCR38DRAFT_484010</name>
</gene>
<dbReference type="OrthoDB" id="5144858at2759"/>
<feature type="compositionally biased region" description="Basic and acidic residues" evidence="1">
    <location>
        <begin position="897"/>
        <end position="906"/>
    </location>
</feature>
<dbReference type="GeneID" id="63779903"/>
<organism evidence="2 3">
    <name type="scientific">Pseudomassariella vexata</name>
    <dbReference type="NCBI Taxonomy" id="1141098"/>
    <lineage>
        <taxon>Eukaryota</taxon>
        <taxon>Fungi</taxon>
        <taxon>Dikarya</taxon>
        <taxon>Ascomycota</taxon>
        <taxon>Pezizomycotina</taxon>
        <taxon>Sordariomycetes</taxon>
        <taxon>Xylariomycetidae</taxon>
        <taxon>Amphisphaeriales</taxon>
        <taxon>Pseudomassariaceae</taxon>
        <taxon>Pseudomassariella</taxon>
    </lineage>
</organism>
<sequence>MAWDASKSKPAIFHNRIKSFVRDVRGLRRDSRGHERNVQSSDTETPRAPAGKASQIELEPEETPRTPATQESQTKAAESRPTPPTGKESRTDPPPGPGLSVHLTLTFEDPLDFSYNRTYNSSPNLRVSEKLCRGLLRHVDHTCTELITRKDPIASTPTRLDGIAKPKQFDMTFQILKGGSEWATRTHSSYQKQSLTTEVAKEIVLASHRIVGLFLKRHDPDFIWKDGAIRDESLEDPETTPYRIGSVQSLHCVPRSHFLEASQTFEMIPGFTIDLLLTSRSKRRKPPEWQKTIQIRSFQTTPLNLEVAETLFSDSSYSLEGALRARRRTVQDQHRQCRLIGGSCQHYEDDAVEIVLRVTNNLGPQFNHLERTVRTKVALLGQPEAQDCIDFYDTLEKSLNYARDVADSTIRQMDDLDFQIVELRGRGWELDEPLVCTLGLDVSHSRRSIEAILDRVQTGVGDTLRGNALHVRMSALKRGHCILDKTLVAREPASHRWNSPSKQRTKVVDRLKQRVDQDIQMVCKDTCKLDAASLKSASEYEEYDRPQPADIPLPESPLPVVVEELPESVMIPDVTSPVEPFNVETAREYVKDATAPVSETSEVSERPQSPTFIRCPRSGARVFPLMPSPSSFGLLEFFDSDALADSEGDQATVDAKSADELQMNDEVVPGKDCDAQVHPFDPQSSGEQPDVVPNETEKPTNHSTDGESSSHDNQINEVKGTLPQGMPQVDEFEARPRSNADARDDISVAPSTPCLTFGSGHSPRSSLMFTPKIHGSITSTDIEIVMADSSRDNLTEYNKPYQPQEIGADQKTLKISPDGSPSLTPVRPRLSSSPLKQHLIASGRDSFSLADPVQDSSSDAVVNPAEPGIPTPLKAISSLDEVEAEEPDLPPTIGSQDSKDETKPTDEQTTEGSGERVLAPERSRRQLVIPSTAAVPTKEVEPKTPLEDELPSPSGGFPSADGGFAQTRPEFDLFDFSSPFASSPLSDQQEQSQHGFISDQIPEGEERERGDRGGSSISSSNSSGPLSRRGPTVEDVFVTRRDSLEDINFVRPQLTTKARQKSFGSAGLIGFHAEHRLIDVGLRRVLMPARHSFYGAGGGFLASPRPASSHGMGGERGLGLRGGGRGREMILRRPASSGGWVDLPLSVGMSRSLQRSWEWGGEDGEQRQHRHLTVMRRSTSSNMVPTKREVEVEAERRRAGPGLMALFVGGVTLASQMLRPS</sequence>
<feature type="compositionally biased region" description="Basic and acidic residues" evidence="1">
    <location>
        <begin position="20"/>
        <end position="37"/>
    </location>
</feature>
<evidence type="ECO:0008006" key="4">
    <source>
        <dbReference type="Google" id="ProtNLM"/>
    </source>
</evidence>
<dbReference type="EMBL" id="MCFJ01000005">
    <property type="protein sequence ID" value="ORY66377.1"/>
    <property type="molecule type" value="Genomic_DNA"/>
</dbReference>
<feature type="compositionally biased region" description="Basic and acidic residues" evidence="1">
    <location>
        <begin position="732"/>
        <end position="746"/>
    </location>
</feature>
<dbReference type="Proteomes" id="UP000193689">
    <property type="component" value="Unassembled WGS sequence"/>
</dbReference>
<proteinExistence type="predicted"/>
<feature type="region of interest" description="Disordered" evidence="1">
    <location>
        <begin position="1"/>
        <end position="103"/>
    </location>
</feature>
<dbReference type="STRING" id="1141098.A0A1Y2E4L0"/>
<feature type="region of interest" description="Disordered" evidence="1">
    <location>
        <begin position="670"/>
        <end position="759"/>
    </location>
</feature>
<feature type="compositionally biased region" description="Polar residues" evidence="1">
    <location>
        <begin position="66"/>
        <end position="76"/>
    </location>
</feature>
<feature type="compositionally biased region" description="Polar residues" evidence="1">
    <location>
        <begin position="979"/>
        <end position="995"/>
    </location>
</feature>
<protein>
    <recommendedName>
        <fullName evidence="4">Pt repeat family protein</fullName>
    </recommendedName>
</protein>
<dbReference type="RefSeq" id="XP_040717341.1">
    <property type="nucleotide sequence ID" value="XM_040863691.1"/>
</dbReference>
<reference evidence="2 3" key="1">
    <citation type="submission" date="2016-07" db="EMBL/GenBank/DDBJ databases">
        <title>Pervasive Adenine N6-methylation of Active Genes in Fungi.</title>
        <authorList>
            <consortium name="DOE Joint Genome Institute"/>
            <person name="Mondo S.J."/>
            <person name="Dannebaum R.O."/>
            <person name="Kuo R.C."/>
            <person name="Labutti K."/>
            <person name="Haridas S."/>
            <person name="Kuo A."/>
            <person name="Salamov A."/>
            <person name="Ahrendt S.R."/>
            <person name="Lipzen A."/>
            <person name="Sullivan W."/>
            <person name="Andreopoulos W.B."/>
            <person name="Clum A."/>
            <person name="Lindquist E."/>
            <person name="Daum C."/>
            <person name="Ramamoorthy G.K."/>
            <person name="Gryganskyi A."/>
            <person name="Culley D."/>
            <person name="Magnuson J.K."/>
            <person name="James T.Y."/>
            <person name="O'Malley M.A."/>
            <person name="Stajich J.E."/>
            <person name="Spatafora J.W."/>
            <person name="Visel A."/>
            <person name="Grigoriev I.V."/>
        </authorList>
    </citation>
    <scope>NUCLEOTIDE SEQUENCE [LARGE SCALE GENOMIC DNA]</scope>
    <source>
        <strain evidence="2 3">CBS 129021</strain>
    </source>
</reference>
<name>A0A1Y2E4L0_9PEZI</name>
<evidence type="ECO:0000256" key="1">
    <source>
        <dbReference type="SAM" id="MobiDB-lite"/>
    </source>
</evidence>
<dbReference type="AlphaFoldDB" id="A0A1Y2E4L0"/>
<accession>A0A1Y2E4L0</accession>
<feature type="region of interest" description="Disordered" evidence="1">
    <location>
        <begin position="1105"/>
        <end position="1124"/>
    </location>
</feature>
<evidence type="ECO:0000313" key="3">
    <source>
        <dbReference type="Proteomes" id="UP000193689"/>
    </source>
</evidence>
<dbReference type="InParanoid" id="A0A1Y2E4L0"/>
<feature type="region of interest" description="Disordered" evidence="1">
    <location>
        <begin position="805"/>
        <end position="1033"/>
    </location>
</feature>
<comment type="caution">
    <text evidence="2">The sequence shown here is derived from an EMBL/GenBank/DDBJ whole genome shotgun (WGS) entry which is preliminary data.</text>
</comment>
<feature type="compositionally biased region" description="Basic and acidic residues" evidence="1">
    <location>
        <begin position="695"/>
        <end position="710"/>
    </location>
</feature>